<name>A0A9D1XDN8_9FIRM</name>
<dbReference type="EMBL" id="DXEK01000145">
    <property type="protein sequence ID" value="HIX77648.1"/>
    <property type="molecule type" value="Genomic_DNA"/>
</dbReference>
<proteinExistence type="predicted"/>
<evidence type="ECO:0000313" key="1">
    <source>
        <dbReference type="EMBL" id="HIX77648.1"/>
    </source>
</evidence>
<organism evidence="1 2">
    <name type="scientific">Candidatus Fusicatenibacter merdavium</name>
    <dbReference type="NCBI Taxonomy" id="2838600"/>
    <lineage>
        <taxon>Bacteria</taxon>
        <taxon>Bacillati</taxon>
        <taxon>Bacillota</taxon>
        <taxon>Clostridia</taxon>
        <taxon>Lachnospirales</taxon>
        <taxon>Lachnospiraceae</taxon>
        <taxon>Fusicatenibacter</taxon>
    </lineage>
</organism>
<dbReference type="Gene3D" id="2.40.30.100">
    <property type="entry name" value="AF2212/PG0164-like"/>
    <property type="match status" value="1"/>
</dbReference>
<accession>A0A9D1XDN8</accession>
<sequence length="40" mass="4770">MRFPYDIREESGRGRVRAEVTFDGEPYRGSIVEFFPDLFK</sequence>
<dbReference type="AlphaFoldDB" id="A0A9D1XDN8"/>
<dbReference type="InterPro" id="IPR015018">
    <property type="entry name" value="DUF1905"/>
</dbReference>
<evidence type="ECO:0000313" key="2">
    <source>
        <dbReference type="Proteomes" id="UP000886890"/>
    </source>
</evidence>
<dbReference type="Proteomes" id="UP000886890">
    <property type="component" value="Unassembled WGS sequence"/>
</dbReference>
<dbReference type="InterPro" id="IPR037079">
    <property type="entry name" value="AF2212/PG0164-like_sf"/>
</dbReference>
<dbReference type="SUPFAM" id="SSF141694">
    <property type="entry name" value="AF2212/PG0164-like"/>
    <property type="match status" value="1"/>
</dbReference>
<reference evidence="1" key="2">
    <citation type="submission" date="2021-04" db="EMBL/GenBank/DDBJ databases">
        <authorList>
            <person name="Gilroy R."/>
        </authorList>
    </citation>
    <scope>NUCLEOTIDE SEQUENCE</scope>
    <source>
        <strain evidence="1">CHK183-1962</strain>
    </source>
</reference>
<dbReference type="Pfam" id="PF08922">
    <property type="entry name" value="DUF1905"/>
    <property type="match status" value="1"/>
</dbReference>
<comment type="caution">
    <text evidence="1">The sequence shown here is derived from an EMBL/GenBank/DDBJ whole genome shotgun (WGS) entry which is preliminary data.</text>
</comment>
<gene>
    <name evidence="1" type="ORF">H9734_08670</name>
</gene>
<protein>
    <submittedName>
        <fullName evidence="1">DUF1905 domain-containing protein</fullName>
    </submittedName>
</protein>
<reference evidence="1" key="1">
    <citation type="journal article" date="2021" name="PeerJ">
        <title>Extensive microbial diversity within the chicken gut microbiome revealed by metagenomics and culture.</title>
        <authorList>
            <person name="Gilroy R."/>
            <person name="Ravi A."/>
            <person name="Getino M."/>
            <person name="Pursley I."/>
            <person name="Horton D.L."/>
            <person name="Alikhan N.F."/>
            <person name="Baker D."/>
            <person name="Gharbi K."/>
            <person name="Hall N."/>
            <person name="Watson M."/>
            <person name="Adriaenssens E.M."/>
            <person name="Foster-Nyarko E."/>
            <person name="Jarju S."/>
            <person name="Secka A."/>
            <person name="Antonio M."/>
            <person name="Oren A."/>
            <person name="Chaudhuri R.R."/>
            <person name="La Ragione R."/>
            <person name="Hildebrand F."/>
            <person name="Pallen M.J."/>
        </authorList>
    </citation>
    <scope>NUCLEOTIDE SEQUENCE</scope>
    <source>
        <strain evidence="1">CHK183-1962</strain>
    </source>
</reference>